<evidence type="ECO:0000313" key="3">
    <source>
        <dbReference type="EMBL" id="MBI1755840.1"/>
    </source>
</evidence>
<sequence>MMTRTTLPLLAGLLFTTTLAMAPATANADNRQVLKNSWRNVAYGSAGLGIYGLLTGQNNLALIGAAGTAYAANRYEQDRRSQADMSRFFGWRGEDRRGWLSSRDRFVRHRHFHTNRGNGRGHWDNGRRPNEGWNWRDRDHDGDRGRDQDRDRDRDRPWWSRR</sequence>
<feature type="chain" id="PRO_5038032523" evidence="2">
    <location>
        <begin position="29"/>
        <end position="162"/>
    </location>
</feature>
<gene>
    <name evidence="3" type="ORF">HYR64_01880</name>
</gene>
<proteinExistence type="predicted"/>
<reference evidence="3" key="1">
    <citation type="submission" date="2020-07" db="EMBL/GenBank/DDBJ databases">
        <title>Huge and variable diversity of episymbiotic CPR bacteria and DPANN archaea in groundwater ecosystems.</title>
        <authorList>
            <person name="He C.Y."/>
            <person name="Keren R."/>
            <person name="Whittaker M."/>
            <person name="Farag I.F."/>
            <person name="Doudna J."/>
            <person name="Cate J.H.D."/>
            <person name="Banfield J.F."/>
        </authorList>
    </citation>
    <scope>NUCLEOTIDE SEQUENCE</scope>
    <source>
        <strain evidence="3">NC_groundwater_17_Pr7_B-0.1um_64_12</strain>
    </source>
</reference>
<feature type="region of interest" description="Disordered" evidence="1">
    <location>
        <begin position="115"/>
        <end position="162"/>
    </location>
</feature>
<comment type="caution">
    <text evidence="3">The sequence shown here is derived from an EMBL/GenBank/DDBJ whole genome shotgun (WGS) entry which is preliminary data.</text>
</comment>
<dbReference type="EMBL" id="JACOSL010000013">
    <property type="protein sequence ID" value="MBI1755840.1"/>
    <property type="molecule type" value="Genomic_DNA"/>
</dbReference>
<dbReference type="AlphaFoldDB" id="A0A931LQX8"/>
<organism evidence="3 4">
    <name type="scientific">Fimbriimonas ginsengisoli</name>
    <dbReference type="NCBI Taxonomy" id="1005039"/>
    <lineage>
        <taxon>Bacteria</taxon>
        <taxon>Bacillati</taxon>
        <taxon>Armatimonadota</taxon>
        <taxon>Fimbriimonadia</taxon>
        <taxon>Fimbriimonadales</taxon>
        <taxon>Fimbriimonadaceae</taxon>
        <taxon>Fimbriimonas</taxon>
    </lineage>
</organism>
<evidence type="ECO:0000256" key="2">
    <source>
        <dbReference type="SAM" id="SignalP"/>
    </source>
</evidence>
<dbReference type="Proteomes" id="UP000727962">
    <property type="component" value="Unassembled WGS sequence"/>
</dbReference>
<feature type="compositionally biased region" description="Basic and acidic residues" evidence="1">
    <location>
        <begin position="121"/>
        <end position="162"/>
    </location>
</feature>
<evidence type="ECO:0000313" key="4">
    <source>
        <dbReference type="Proteomes" id="UP000727962"/>
    </source>
</evidence>
<name>A0A931LQX8_FIMGI</name>
<protein>
    <submittedName>
        <fullName evidence="3">Uncharacterized protein</fullName>
    </submittedName>
</protein>
<feature type="signal peptide" evidence="2">
    <location>
        <begin position="1"/>
        <end position="28"/>
    </location>
</feature>
<evidence type="ECO:0000256" key="1">
    <source>
        <dbReference type="SAM" id="MobiDB-lite"/>
    </source>
</evidence>
<accession>A0A931LQX8</accession>
<keyword evidence="2" id="KW-0732">Signal</keyword>